<proteinExistence type="predicted"/>
<accession>A0ABT9RE74</accession>
<comment type="caution">
    <text evidence="2">The sequence shown here is derived from an EMBL/GenBank/DDBJ whole genome shotgun (WGS) entry which is preliminary data.</text>
</comment>
<name>A0ABT9RE74_9ACTN</name>
<evidence type="ECO:0000313" key="3">
    <source>
        <dbReference type="Proteomes" id="UP001230426"/>
    </source>
</evidence>
<evidence type="ECO:0000313" key="2">
    <source>
        <dbReference type="EMBL" id="MDP9867034.1"/>
    </source>
</evidence>
<dbReference type="Proteomes" id="UP001230426">
    <property type="component" value="Unassembled WGS sequence"/>
</dbReference>
<dbReference type="EMBL" id="JAUSRB010000002">
    <property type="protein sequence ID" value="MDP9867034.1"/>
    <property type="molecule type" value="Genomic_DNA"/>
</dbReference>
<organism evidence="2 3">
    <name type="scientific">Streptosporangium brasiliense</name>
    <dbReference type="NCBI Taxonomy" id="47480"/>
    <lineage>
        <taxon>Bacteria</taxon>
        <taxon>Bacillati</taxon>
        <taxon>Actinomycetota</taxon>
        <taxon>Actinomycetes</taxon>
        <taxon>Streptosporangiales</taxon>
        <taxon>Streptosporangiaceae</taxon>
        <taxon>Streptosporangium</taxon>
    </lineage>
</organism>
<reference evidence="2 3" key="1">
    <citation type="submission" date="2023-07" db="EMBL/GenBank/DDBJ databases">
        <title>Sequencing the genomes of 1000 actinobacteria strains.</title>
        <authorList>
            <person name="Klenk H.-P."/>
        </authorList>
    </citation>
    <scope>NUCLEOTIDE SEQUENCE [LARGE SCALE GENOMIC DNA]</scope>
    <source>
        <strain evidence="2 3">DSM 44109</strain>
    </source>
</reference>
<keyword evidence="3" id="KW-1185">Reference proteome</keyword>
<sequence length="194" mass="20180">MGEDKHGFDDVADFAGAGSDALEGAPALGEQGETSFSQTAQGAQECVTGAGGDVEGLAVSRLFDRGENTDADAVVAGIGQCGEPVGGGSVQRSQDVFAGCDQVVDRPGFDVGYPERQAVRYRQRLDVAAVVAGLSGVPQVNRFAFDAGGLSQQWSVAMRVPSRIRWVRPASAASCNSWCRSGAWLARTSMTSSM</sequence>
<feature type="region of interest" description="Disordered" evidence="1">
    <location>
        <begin position="19"/>
        <end position="43"/>
    </location>
</feature>
<gene>
    <name evidence="2" type="ORF">J2S55_006300</name>
</gene>
<protein>
    <submittedName>
        <fullName evidence="2">Uncharacterized protein</fullName>
    </submittedName>
</protein>
<feature type="compositionally biased region" description="Polar residues" evidence="1">
    <location>
        <begin position="32"/>
        <end position="42"/>
    </location>
</feature>
<evidence type="ECO:0000256" key="1">
    <source>
        <dbReference type="SAM" id="MobiDB-lite"/>
    </source>
</evidence>